<feature type="signal peptide" evidence="9">
    <location>
        <begin position="1"/>
        <end position="21"/>
    </location>
</feature>
<evidence type="ECO:0000259" key="10">
    <source>
        <dbReference type="PROSITE" id="PS51910"/>
    </source>
</evidence>
<comment type="catalytic activity">
    <reaction evidence="1">
        <text>Random endo-hydrolysis of N-acetyl-beta-D-glucosaminide (1-&gt;4)-beta-linkages in chitin and chitodextrins.</text>
        <dbReference type="EC" id="3.2.1.14"/>
    </reaction>
</comment>
<dbReference type="GO" id="GO:0000272">
    <property type="term" value="P:polysaccharide catabolic process"/>
    <property type="evidence" value="ECO:0007669"/>
    <property type="project" value="UniProtKB-KW"/>
</dbReference>
<evidence type="ECO:0000256" key="2">
    <source>
        <dbReference type="ARBA" id="ARBA00022801"/>
    </source>
</evidence>
<evidence type="ECO:0000256" key="6">
    <source>
        <dbReference type="ARBA" id="ARBA00023326"/>
    </source>
</evidence>
<keyword evidence="2 7" id="KW-0378">Hydrolase</keyword>
<dbReference type="GO" id="GO:0005576">
    <property type="term" value="C:extracellular region"/>
    <property type="evidence" value="ECO:0007669"/>
    <property type="project" value="TreeGrafter"/>
</dbReference>
<dbReference type="Gene3D" id="3.20.20.80">
    <property type="entry name" value="Glycosidases"/>
    <property type="match status" value="1"/>
</dbReference>
<comment type="caution">
    <text evidence="11">The sequence shown here is derived from an EMBL/GenBank/DDBJ whole genome shotgun (WGS) entry which is preliminary data.</text>
</comment>
<dbReference type="InterPro" id="IPR001223">
    <property type="entry name" value="Glyco_hydro18_cat"/>
</dbReference>
<dbReference type="SMART" id="SM00636">
    <property type="entry name" value="Glyco_18"/>
    <property type="match status" value="1"/>
</dbReference>
<evidence type="ECO:0000256" key="9">
    <source>
        <dbReference type="SAM" id="SignalP"/>
    </source>
</evidence>
<keyword evidence="6" id="KW-0624">Polysaccharide degradation</keyword>
<evidence type="ECO:0000256" key="3">
    <source>
        <dbReference type="ARBA" id="ARBA00023024"/>
    </source>
</evidence>
<dbReference type="InterPro" id="IPR017853">
    <property type="entry name" value="GH"/>
</dbReference>
<keyword evidence="5 7" id="KW-0326">Glycosidase</keyword>
<accession>A0A433QJT4</accession>
<dbReference type="InterPro" id="IPR011583">
    <property type="entry name" value="Chitinase_II/V-like_cat"/>
</dbReference>
<dbReference type="AlphaFoldDB" id="A0A433QJT4"/>
<feature type="domain" description="GH18" evidence="10">
    <location>
        <begin position="41"/>
        <end position="227"/>
    </location>
</feature>
<dbReference type="PANTHER" id="PTHR11177:SF317">
    <property type="entry name" value="CHITINASE 12-RELATED"/>
    <property type="match status" value="1"/>
</dbReference>
<dbReference type="InterPro" id="IPR001579">
    <property type="entry name" value="Glyco_hydro_18_chit_AS"/>
</dbReference>
<dbReference type="PROSITE" id="PS51910">
    <property type="entry name" value="GH18_2"/>
    <property type="match status" value="1"/>
</dbReference>
<dbReference type="EMBL" id="RBNJ01004348">
    <property type="protein sequence ID" value="RUS30042.1"/>
    <property type="molecule type" value="Genomic_DNA"/>
</dbReference>
<evidence type="ECO:0000256" key="1">
    <source>
        <dbReference type="ARBA" id="ARBA00000822"/>
    </source>
</evidence>
<organism evidence="11 12">
    <name type="scientific">Jimgerdemannia flammicorona</name>
    <dbReference type="NCBI Taxonomy" id="994334"/>
    <lineage>
        <taxon>Eukaryota</taxon>
        <taxon>Fungi</taxon>
        <taxon>Fungi incertae sedis</taxon>
        <taxon>Mucoromycota</taxon>
        <taxon>Mucoromycotina</taxon>
        <taxon>Endogonomycetes</taxon>
        <taxon>Endogonales</taxon>
        <taxon>Endogonaceae</taxon>
        <taxon>Jimgerdemannia</taxon>
    </lineage>
</organism>
<keyword evidence="4" id="KW-0119">Carbohydrate metabolism</keyword>
<evidence type="ECO:0000313" key="12">
    <source>
        <dbReference type="Proteomes" id="UP000274822"/>
    </source>
</evidence>
<name>A0A433QJT4_9FUNG</name>
<keyword evidence="12" id="KW-1185">Reference proteome</keyword>
<sequence length="227" mass="24038">MRIFNIVSLVVASLTILGTSTIGSVAAPQTAKGKRKATGNGKVIAYLPDWTLGDSYSVSNIPWNKTDHINYAFGSVVSATVVNGFDSSKLKQVVEAAHNNKVTVSLSVGGWSGGKEFSNIAKTASGRTNFVKTLVALVDNFGLDGLDMDWEFPASKDGMICNSVDPADSKNFVALLSQLRTALPSKILSVAAPLSPFNGPNYAPSNSVADYAAIPDMYVHLMAYDVN</sequence>
<feature type="chain" id="PRO_5019469267" evidence="9">
    <location>
        <begin position="22"/>
        <end position="227"/>
    </location>
</feature>
<evidence type="ECO:0000313" key="11">
    <source>
        <dbReference type="EMBL" id="RUS30042.1"/>
    </source>
</evidence>
<dbReference type="SUPFAM" id="SSF51445">
    <property type="entry name" value="(Trans)glycosidases"/>
    <property type="match status" value="1"/>
</dbReference>
<feature type="non-terminal residue" evidence="11">
    <location>
        <position position="227"/>
    </location>
</feature>
<proteinExistence type="inferred from homology"/>
<evidence type="ECO:0000256" key="7">
    <source>
        <dbReference type="RuleBase" id="RU000489"/>
    </source>
</evidence>
<keyword evidence="3" id="KW-0146">Chitin degradation</keyword>
<comment type="similarity">
    <text evidence="8">Belongs to the glycosyl hydrolase 18 family.</text>
</comment>
<dbReference type="Pfam" id="PF00704">
    <property type="entry name" value="Glyco_hydro_18"/>
    <property type="match status" value="1"/>
</dbReference>
<dbReference type="GO" id="GO:0008843">
    <property type="term" value="F:endochitinase activity"/>
    <property type="evidence" value="ECO:0007669"/>
    <property type="project" value="UniProtKB-EC"/>
</dbReference>
<dbReference type="GO" id="GO:0008061">
    <property type="term" value="F:chitin binding"/>
    <property type="evidence" value="ECO:0007669"/>
    <property type="project" value="InterPro"/>
</dbReference>
<dbReference type="InterPro" id="IPR050314">
    <property type="entry name" value="Glycosyl_Hydrlase_18"/>
</dbReference>
<protein>
    <submittedName>
        <fullName evidence="11">Glycoside hydrolase superfamily</fullName>
    </submittedName>
</protein>
<reference evidence="11 12" key="1">
    <citation type="journal article" date="2018" name="New Phytol.">
        <title>Phylogenomics of Endogonaceae and evolution of mycorrhizas within Mucoromycota.</title>
        <authorList>
            <person name="Chang Y."/>
            <person name="Desiro A."/>
            <person name="Na H."/>
            <person name="Sandor L."/>
            <person name="Lipzen A."/>
            <person name="Clum A."/>
            <person name="Barry K."/>
            <person name="Grigoriev I.V."/>
            <person name="Martin F.M."/>
            <person name="Stajich J.E."/>
            <person name="Smith M.E."/>
            <person name="Bonito G."/>
            <person name="Spatafora J.W."/>
        </authorList>
    </citation>
    <scope>NUCLEOTIDE SEQUENCE [LARGE SCALE GENOMIC DNA]</scope>
    <source>
        <strain evidence="11 12">AD002</strain>
    </source>
</reference>
<evidence type="ECO:0000256" key="5">
    <source>
        <dbReference type="ARBA" id="ARBA00023295"/>
    </source>
</evidence>
<dbReference type="Proteomes" id="UP000274822">
    <property type="component" value="Unassembled WGS sequence"/>
</dbReference>
<evidence type="ECO:0000256" key="8">
    <source>
        <dbReference type="RuleBase" id="RU004453"/>
    </source>
</evidence>
<keyword evidence="9" id="KW-0732">Signal</keyword>
<evidence type="ECO:0000256" key="4">
    <source>
        <dbReference type="ARBA" id="ARBA00023277"/>
    </source>
</evidence>
<dbReference type="PROSITE" id="PS01095">
    <property type="entry name" value="GH18_1"/>
    <property type="match status" value="1"/>
</dbReference>
<gene>
    <name evidence="11" type="ORF">BC938DRAFT_479912</name>
</gene>
<dbReference type="PANTHER" id="PTHR11177">
    <property type="entry name" value="CHITINASE"/>
    <property type="match status" value="1"/>
</dbReference>
<dbReference type="GO" id="GO:0006032">
    <property type="term" value="P:chitin catabolic process"/>
    <property type="evidence" value="ECO:0007669"/>
    <property type="project" value="UniProtKB-KW"/>
</dbReference>